<dbReference type="SUPFAM" id="SSF51735">
    <property type="entry name" value="NAD(P)-binding Rossmann-fold domains"/>
    <property type="match status" value="1"/>
</dbReference>
<feature type="domain" description="D-isomer specific 2-hydroxyacid dehydrogenase NAD-binding" evidence="6">
    <location>
        <begin position="116"/>
        <end position="257"/>
    </location>
</feature>
<organism evidence="7 8">
    <name type="scientific">Candidatus Daviesbacteria bacterium RIFCSPLOWO2_01_FULL_39_12</name>
    <dbReference type="NCBI Taxonomy" id="1797785"/>
    <lineage>
        <taxon>Bacteria</taxon>
        <taxon>Candidatus Daviesiibacteriota</taxon>
    </lineage>
</organism>
<evidence type="ECO:0000259" key="6">
    <source>
        <dbReference type="Pfam" id="PF02826"/>
    </source>
</evidence>
<dbReference type="EMBL" id="MFDM01000030">
    <property type="protein sequence ID" value="OGE42156.1"/>
    <property type="molecule type" value="Genomic_DNA"/>
</dbReference>
<dbReference type="GO" id="GO:0016616">
    <property type="term" value="F:oxidoreductase activity, acting on the CH-OH group of donors, NAD or NADP as acceptor"/>
    <property type="evidence" value="ECO:0007669"/>
    <property type="project" value="InterPro"/>
</dbReference>
<dbReference type="Gene3D" id="3.40.50.720">
    <property type="entry name" value="NAD(P)-binding Rossmann-like Domain"/>
    <property type="match status" value="2"/>
</dbReference>
<evidence type="ECO:0000259" key="5">
    <source>
        <dbReference type="Pfam" id="PF00389"/>
    </source>
</evidence>
<dbReference type="GO" id="GO:0051287">
    <property type="term" value="F:NAD binding"/>
    <property type="evidence" value="ECO:0007669"/>
    <property type="project" value="InterPro"/>
</dbReference>
<name>A0A1F5KMJ6_9BACT</name>
<protein>
    <recommendedName>
        <fullName evidence="9">D-isomer specific 2-hydroxyacid dehydrogenase NAD-binding domain-containing protein</fullName>
    </recommendedName>
</protein>
<comment type="caution">
    <text evidence="7">The sequence shown here is derived from an EMBL/GenBank/DDBJ whole genome shotgun (WGS) entry which is preliminary data.</text>
</comment>
<dbReference type="InterPro" id="IPR006140">
    <property type="entry name" value="D-isomer_DH_NAD-bd"/>
</dbReference>
<gene>
    <name evidence="7" type="ORF">A3B45_00685</name>
</gene>
<keyword evidence="2 4" id="KW-0560">Oxidoreductase</keyword>
<accession>A0A1F5KMJ6</accession>
<reference evidence="7 8" key="1">
    <citation type="journal article" date="2016" name="Nat. Commun.">
        <title>Thousands of microbial genomes shed light on interconnected biogeochemical processes in an aquifer system.</title>
        <authorList>
            <person name="Anantharaman K."/>
            <person name="Brown C.T."/>
            <person name="Hug L.A."/>
            <person name="Sharon I."/>
            <person name="Castelle C.J."/>
            <person name="Probst A.J."/>
            <person name="Thomas B.C."/>
            <person name="Singh A."/>
            <person name="Wilkins M.J."/>
            <person name="Karaoz U."/>
            <person name="Brodie E.L."/>
            <person name="Williams K.H."/>
            <person name="Hubbard S.S."/>
            <person name="Banfield J.F."/>
        </authorList>
    </citation>
    <scope>NUCLEOTIDE SEQUENCE [LARGE SCALE GENOMIC DNA]</scope>
</reference>
<sequence length="314" mass="34922">MHKNITILYPKSKFTVEQLQKLEFLNNVSFADSKSGLENQVKVSKDTEILGFYPDLYGKSASRILLEILESCPNIKGVALNAVNIDCVDKQYCQERGIAISVVPDCTTEAVAEHILALLLCASKRIIINDRRTYRRRYQPELGQELRGKMLGVIGLGPIGERVAKLGQGIGMSVIAYNEPITRMEHVARGTIGEVLYRADAVVINLALNEETKGFLSKERINNLKEGVIIINMVNRLLVNEKAMAEALKSGRVSQYVFEAQSIKGSPFDDIETALVFKPFASFTKESMQRSIDWWASNIKGLARGAPHHPASLE</sequence>
<dbReference type="InterPro" id="IPR036291">
    <property type="entry name" value="NAD(P)-bd_dom_sf"/>
</dbReference>
<keyword evidence="3" id="KW-0520">NAD</keyword>
<dbReference type="AlphaFoldDB" id="A0A1F5KMJ6"/>
<evidence type="ECO:0000256" key="1">
    <source>
        <dbReference type="ARBA" id="ARBA00005854"/>
    </source>
</evidence>
<dbReference type="PANTHER" id="PTHR43761">
    <property type="entry name" value="D-ISOMER SPECIFIC 2-HYDROXYACID DEHYDROGENASE FAMILY PROTEIN (AFU_ORTHOLOGUE AFUA_1G13630)"/>
    <property type="match status" value="1"/>
</dbReference>
<dbReference type="Pfam" id="PF02826">
    <property type="entry name" value="2-Hacid_dh_C"/>
    <property type="match status" value="1"/>
</dbReference>
<evidence type="ECO:0000313" key="8">
    <source>
        <dbReference type="Proteomes" id="UP000178565"/>
    </source>
</evidence>
<evidence type="ECO:0000256" key="3">
    <source>
        <dbReference type="ARBA" id="ARBA00023027"/>
    </source>
</evidence>
<dbReference type="InterPro" id="IPR006139">
    <property type="entry name" value="D-isomer_2_OHA_DH_cat_dom"/>
</dbReference>
<evidence type="ECO:0000313" key="7">
    <source>
        <dbReference type="EMBL" id="OGE42156.1"/>
    </source>
</evidence>
<evidence type="ECO:0000256" key="4">
    <source>
        <dbReference type="RuleBase" id="RU003719"/>
    </source>
</evidence>
<dbReference type="PANTHER" id="PTHR43761:SF1">
    <property type="entry name" value="D-ISOMER SPECIFIC 2-HYDROXYACID DEHYDROGENASE CATALYTIC DOMAIN-CONTAINING PROTEIN-RELATED"/>
    <property type="match status" value="1"/>
</dbReference>
<dbReference type="InterPro" id="IPR050418">
    <property type="entry name" value="D-iso_2-hydroxyacid_DH_PdxB"/>
</dbReference>
<dbReference type="STRING" id="1797785.A3B45_00685"/>
<dbReference type="Pfam" id="PF00389">
    <property type="entry name" value="2-Hacid_dh"/>
    <property type="match status" value="1"/>
</dbReference>
<dbReference type="SUPFAM" id="SSF52283">
    <property type="entry name" value="Formate/glycerate dehydrogenase catalytic domain-like"/>
    <property type="match status" value="1"/>
</dbReference>
<comment type="similarity">
    <text evidence="1 4">Belongs to the D-isomer specific 2-hydroxyacid dehydrogenase family.</text>
</comment>
<feature type="domain" description="D-isomer specific 2-hydroxyacid dehydrogenase catalytic" evidence="5">
    <location>
        <begin position="59"/>
        <end position="307"/>
    </location>
</feature>
<evidence type="ECO:0008006" key="9">
    <source>
        <dbReference type="Google" id="ProtNLM"/>
    </source>
</evidence>
<evidence type="ECO:0000256" key="2">
    <source>
        <dbReference type="ARBA" id="ARBA00023002"/>
    </source>
</evidence>
<proteinExistence type="inferred from homology"/>
<dbReference type="Proteomes" id="UP000178565">
    <property type="component" value="Unassembled WGS sequence"/>
</dbReference>